<dbReference type="EnsemblPlants" id="OMERI10G11780.1">
    <property type="protein sequence ID" value="OMERI10G11780.1"/>
    <property type="gene ID" value="OMERI10G11780"/>
</dbReference>
<dbReference type="HOGENOM" id="CLU_200009_0_0_1"/>
<organism evidence="2">
    <name type="scientific">Oryza meridionalis</name>
    <dbReference type="NCBI Taxonomy" id="40149"/>
    <lineage>
        <taxon>Eukaryota</taxon>
        <taxon>Viridiplantae</taxon>
        <taxon>Streptophyta</taxon>
        <taxon>Embryophyta</taxon>
        <taxon>Tracheophyta</taxon>
        <taxon>Spermatophyta</taxon>
        <taxon>Magnoliopsida</taxon>
        <taxon>Liliopsida</taxon>
        <taxon>Poales</taxon>
        <taxon>Poaceae</taxon>
        <taxon>BOP clade</taxon>
        <taxon>Oryzoideae</taxon>
        <taxon>Oryzeae</taxon>
        <taxon>Oryzinae</taxon>
        <taxon>Oryza</taxon>
    </lineage>
</organism>
<feature type="region of interest" description="Disordered" evidence="1">
    <location>
        <begin position="1"/>
        <end position="59"/>
    </location>
</feature>
<dbReference type="AlphaFoldDB" id="A0A0E0EZP7"/>
<protein>
    <submittedName>
        <fullName evidence="2">Uncharacterized protein</fullName>
    </submittedName>
</protein>
<dbReference type="Gramene" id="OMERI10G11780.1">
    <property type="protein sequence ID" value="OMERI10G11780.1"/>
    <property type="gene ID" value="OMERI10G11780"/>
</dbReference>
<name>A0A0E0EZP7_9ORYZ</name>
<keyword evidence="3" id="KW-1185">Reference proteome</keyword>
<evidence type="ECO:0000313" key="3">
    <source>
        <dbReference type="Proteomes" id="UP000008021"/>
    </source>
</evidence>
<reference evidence="2" key="1">
    <citation type="submission" date="2015-04" db="UniProtKB">
        <authorList>
            <consortium name="EnsemblPlants"/>
        </authorList>
    </citation>
    <scope>IDENTIFICATION</scope>
</reference>
<sequence length="59" mass="5659">MATSPRRSLSDGSAATTSSSSLGAAPVGGANAPDGWSGGVGTPSEAERRPSQGQADPSD</sequence>
<proteinExistence type="predicted"/>
<reference evidence="2" key="2">
    <citation type="submission" date="2018-05" db="EMBL/GenBank/DDBJ databases">
        <title>OmerRS3 (Oryza meridionalis Reference Sequence Version 3).</title>
        <authorList>
            <person name="Zhang J."/>
            <person name="Kudrna D."/>
            <person name="Lee S."/>
            <person name="Talag J."/>
            <person name="Welchert J."/>
            <person name="Wing R.A."/>
        </authorList>
    </citation>
    <scope>NUCLEOTIDE SEQUENCE [LARGE SCALE GENOMIC DNA]</scope>
    <source>
        <strain evidence="2">cv. OR44</strain>
    </source>
</reference>
<accession>A0A0E0EZP7</accession>
<feature type="compositionally biased region" description="Low complexity" evidence="1">
    <location>
        <begin position="10"/>
        <end position="25"/>
    </location>
</feature>
<dbReference type="Proteomes" id="UP000008021">
    <property type="component" value="Chromosome 10"/>
</dbReference>
<evidence type="ECO:0000256" key="1">
    <source>
        <dbReference type="SAM" id="MobiDB-lite"/>
    </source>
</evidence>
<evidence type="ECO:0000313" key="2">
    <source>
        <dbReference type="EnsemblPlants" id="OMERI10G11780.1"/>
    </source>
</evidence>